<evidence type="ECO:0000256" key="3">
    <source>
        <dbReference type="ARBA" id="ARBA00022833"/>
    </source>
</evidence>
<keyword evidence="2" id="KW-0863">Zinc-finger</keyword>
<comment type="caution">
    <text evidence="6">The sequence shown here is derived from an EMBL/GenBank/DDBJ whole genome shotgun (WGS) entry which is preliminary data.</text>
</comment>
<dbReference type="Pfam" id="PF04500">
    <property type="entry name" value="FLYWCH"/>
    <property type="match status" value="1"/>
</dbReference>
<protein>
    <recommendedName>
        <fullName evidence="8">MULE transposase domain-containing protein</fullName>
    </recommendedName>
</protein>
<accession>A0A815UW15</accession>
<dbReference type="PANTHER" id="PTHR47160:SF10">
    <property type="entry name" value="MULE TRANSPOSASE DOMAIN-CONTAINING PROTEIN"/>
    <property type="match status" value="1"/>
</dbReference>
<dbReference type="Pfam" id="PF10551">
    <property type="entry name" value="MULE"/>
    <property type="match status" value="1"/>
</dbReference>
<evidence type="ECO:0000259" key="5">
    <source>
        <dbReference type="Pfam" id="PF10551"/>
    </source>
</evidence>
<dbReference type="InterPro" id="IPR007588">
    <property type="entry name" value="Znf_FLYWCH"/>
</dbReference>
<dbReference type="OrthoDB" id="10029846at2759"/>
<sequence length="417" mass="48514">MSTFTLSKTQKNKPLLLSKGFTYTIDKTTDEKTYWKCEHVRKLKCKGRVHTNSINTALLYENDNHNHNGNAVSIEIRLFEEKVRDRATNSNETTQAVIDNCLTNLSDHAVVRLPEFKHIKRNIQNQRGQNNLPKITHDKTFDRIPAQQRLIIIFSSPEQLQLLESCEQLLVDGTFKATPSIFYQLYAMHVVYRNAVLPVIFALIPNKTEQTYRRLIEKVSELCPLWNPKYIMMDFEKASINAFADKFTTTTNPSLMSGCFFHLQNSIQRKVQELGFKTNYEQDPIFAHHVNQIAALAFLPPDDVGQGFDDLFNSLPLILHPMNQRTSDLFMRTNNGAEAWHRRLSSIIQCQHPTLWIFINNIKIEEHFIHCQLVKLNAGQRVEPNKKYLNYSIRLRHLIKYPLRSILQQLDELAHNL</sequence>
<organism evidence="6 7">
    <name type="scientific">Rotaria magnacalcarata</name>
    <dbReference type="NCBI Taxonomy" id="392030"/>
    <lineage>
        <taxon>Eukaryota</taxon>
        <taxon>Metazoa</taxon>
        <taxon>Spiralia</taxon>
        <taxon>Gnathifera</taxon>
        <taxon>Rotifera</taxon>
        <taxon>Eurotatoria</taxon>
        <taxon>Bdelloidea</taxon>
        <taxon>Philodinida</taxon>
        <taxon>Philodinidae</taxon>
        <taxon>Rotaria</taxon>
    </lineage>
</organism>
<dbReference type="Gene3D" id="2.20.25.240">
    <property type="match status" value="1"/>
</dbReference>
<reference evidence="6" key="1">
    <citation type="submission" date="2021-02" db="EMBL/GenBank/DDBJ databases">
        <authorList>
            <person name="Nowell W R."/>
        </authorList>
    </citation>
    <scope>NUCLEOTIDE SEQUENCE</scope>
</reference>
<evidence type="ECO:0000256" key="2">
    <source>
        <dbReference type="ARBA" id="ARBA00022771"/>
    </source>
</evidence>
<dbReference type="GO" id="GO:0008270">
    <property type="term" value="F:zinc ion binding"/>
    <property type="evidence" value="ECO:0007669"/>
    <property type="project" value="UniProtKB-KW"/>
</dbReference>
<keyword evidence="3" id="KW-0862">Zinc</keyword>
<keyword evidence="1" id="KW-0479">Metal-binding</keyword>
<evidence type="ECO:0000313" key="7">
    <source>
        <dbReference type="Proteomes" id="UP000663834"/>
    </source>
</evidence>
<dbReference type="EMBL" id="CAJNOW010007769">
    <property type="protein sequence ID" value="CAF1522541.1"/>
    <property type="molecule type" value="Genomic_DNA"/>
</dbReference>
<dbReference type="AlphaFoldDB" id="A0A815UW15"/>
<dbReference type="InterPro" id="IPR018289">
    <property type="entry name" value="MULE_transposase_dom"/>
</dbReference>
<evidence type="ECO:0000259" key="4">
    <source>
        <dbReference type="Pfam" id="PF04500"/>
    </source>
</evidence>
<feature type="domain" description="MULE transposase" evidence="5">
    <location>
        <begin position="169"/>
        <end position="264"/>
    </location>
</feature>
<feature type="domain" description="FLYWCH-type" evidence="4">
    <location>
        <begin position="8"/>
        <end position="67"/>
    </location>
</feature>
<evidence type="ECO:0008006" key="8">
    <source>
        <dbReference type="Google" id="ProtNLM"/>
    </source>
</evidence>
<dbReference type="PANTHER" id="PTHR47160">
    <property type="entry name" value="PUTATIVE-RELATED"/>
    <property type="match status" value="1"/>
</dbReference>
<dbReference type="Proteomes" id="UP000663834">
    <property type="component" value="Unassembled WGS sequence"/>
</dbReference>
<gene>
    <name evidence="6" type="ORF">KQP761_LOCUS15788</name>
</gene>
<evidence type="ECO:0000313" key="6">
    <source>
        <dbReference type="EMBL" id="CAF1522541.1"/>
    </source>
</evidence>
<evidence type="ECO:0000256" key="1">
    <source>
        <dbReference type="ARBA" id="ARBA00022723"/>
    </source>
</evidence>
<proteinExistence type="predicted"/>
<name>A0A815UW15_9BILA</name>